<name>A0A6J5GZ56_9BURK</name>
<dbReference type="AlphaFoldDB" id="A0A6J5GZ56"/>
<evidence type="ECO:0000313" key="2">
    <source>
        <dbReference type="Proteomes" id="UP000494252"/>
    </source>
</evidence>
<dbReference type="Proteomes" id="UP000494252">
    <property type="component" value="Unassembled WGS sequence"/>
</dbReference>
<sequence length="41" mass="4479">MVPDIGFQLFGCPSPPSVVPDFHVINQNDLKCACNNQQSFA</sequence>
<organism evidence="1 2">
    <name type="scientific">Paraburkholderia fynbosensis</name>
    <dbReference type="NCBI Taxonomy" id="1200993"/>
    <lineage>
        <taxon>Bacteria</taxon>
        <taxon>Pseudomonadati</taxon>
        <taxon>Pseudomonadota</taxon>
        <taxon>Betaproteobacteria</taxon>
        <taxon>Burkholderiales</taxon>
        <taxon>Burkholderiaceae</taxon>
        <taxon>Paraburkholderia</taxon>
    </lineage>
</organism>
<gene>
    <name evidence="1" type="ORF">LMG27177_06864</name>
</gene>
<accession>A0A6J5GZ56</accession>
<dbReference type="EMBL" id="CADIKI010000030">
    <property type="protein sequence ID" value="CAB3809661.1"/>
    <property type="molecule type" value="Genomic_DNA"/>
</dbReference>
<keyword evidence="2" id="KW-1185">Reference proteome</keyword>
<evidence type="ECO:0000313" key="1">
    <source>
        <dbReference type="EMBL" id="CAB3809661.1"/>
    </source>
</evidence>
<reference evidence="1 2" key="1">
    <citation type="submission" date="2020-04" db="EMBL/GenBank/DDBJ databases">
        <authorList>
            <person name="De Canck E."/>
        </authorList>
    </citation>
    <scope>NUCLEOTIDE SEQUENCE [LARGE SCALE GENOMIC DNA]</scope>
    <source>
        <strain evidence="1 2">LMG 27177</strain>
    </source>
</reference>
<protein>
    <submittedName>
        <fullName evidence="1">Uncharacterized protein</fullName>
    </submittedName>
</protein>
<proteinExistence type="predicted"/>